<dbReference type="EMBL" id="QLSZ01000003">
    <property type="protein sequence ID" value="RAR73793.1"/>
    <property type="molecule type" value="Genomic_DNA"/>
</dbReference>
<keyword evidence="2" id="KW-1185">Reference proteome</keyword>
<proteinExistence type="predicted"/>
<dbReference type="AlphaFoldDB" id="A0A328YL22"/>
<protein>
    <submittedName>
        <fullName evidence="1">Uncharacterized protein</fullName>
    </submittedName>
</protein>
<sequence length="138" mass="16059">MIKNSKKLVFHLNVFGHGDSNPVLLRIHLFPEFTKIDFGYITTNMYINGGWIKIAADTFIENVATKERYTLIKAEGITIAPAKHNFKSKKDWQYFSLYFPPVKQKDMTLNIIEKVKGNKHDFNYYNIELKITDGIEVI</sequence>
<organism evidence="1 2">
    <name type="scientific">Flavobacterium aciduliphilum</name>
    <dbReference type="NCBI Taxonomy" id="1101402"/>
    <lineage>
        <taxon>Bacteria</taxon>
        <taxon>Pseudomonadati</taxon>
        <taxon>Bacteroidota</taxon>
        <taxon>Flavobacteriia</taxon>
        <taxon>Flavobacteriales</taxon>
        <taxon>Flavobacteriaceae</taxon>
        <taxon>Flavobacterium</taxon>
    </lineage>
</organism>
<accession>A0A328YL22</accession>
<gene>
    <name evidence="1" type="ORF">CLV55_103112</name>
</gene>
<dbReference type="Proteomes" id="UP000248840">
    <property type="component" value="Unassembled WGS sequence"/>
</dbReference>
<reference evidence="1 2" key="1">
    <citation type="submission" date="2018-06" db="EMBL/GenBank/DDBJ databases">
        <title>Genomic Encyclopedia of Archaeal and Bacterial Type Strains, Phase II (KMG-II): from individual species to whole genera.</title>
        <authorList>
            <person name="Goeker M."/>
        </authorList>
    </citation>
    <scope>NUCLEOTIDE SEQUENCE [LARGE SCALE GENOMIC DNA]</scope>
    <source>
        <strain evidence="1 2">DSM 25663</strain>
    </source>
</reference>
<name>A0A328YL22_9FLAO</name>
<comment type="caution">
    <text evidence="1">The sequence shown here is derived from an EMBL/GenBank/DDBJ whole genome shotgun (WGS) entry which is preliminary data.</text>
</comment>
<evidence type="ECO:0000313" key="1">
    <source>
        <dbReference type="EMBL" id="RAR73793.1"/>
    </source>
</evidence>
<dbReference type="OrthoDB" id="1439460at2"/>
<evidence type="ECO:0000313" key="2">
    <source>
        <dbReference type="Proteomes" id="UP000248840"/>
    </source>
</evidence>
<dbReference type="RefSeq" id="WP_112112595.1">
    <property type="nucleotide sequence ID" value="NZ_QLSZ01000003.1"/>
</dbReference>